<proteinExistence type="predicted"/>
<reference evidence="2" key="1">
    <citation type="submission" date="2022-03" db="EMBL/GenBank/DDBJ databases">
        <authorList>
            <person name="Sayadi A."/>
        </authorList>
    </citation>
    <scope>NUCLEOTIDE SEQUENCE</scope>
</reference>
<accession>A0A9P0Q2J4</accession>
<evidence type="ECO:0000313" key="2">
    <source>
        <dbReference type="EMBL" id="CAH2008322.1"/>
    </source>
</evidence>
<dbReference type="EMBL" id="CAKOFQ010007800">
    <property type="protein sequence ID" value="CAH2008322.1"/>
    <property type="molecule type" value="Genomic_DNA"/>
</dbReference>
<dbReference type="Proteomes" id="UP001152888">
    <property type="component" value="Unassembled WGS sequence"/>
</dbReference>
<dbReference type="AlphaFoldDB" id="A0A9P0Q2J4"/>
<dbReference type="OrthoDB" id="6699300at2759"/>
<feature type="chain" id="PRO_5040293618" evidence="1">
    <location>
        <begin position="20"/>
        <end position="156"/>
    </location>
</feature>
<name>A0A9P0Q2J4_ACAOB</name>
<feature type="signal peptide" evidence="1">
    <location>
        <begin position="1"/>
        <end position="19"/>
    </location>
</feature>
<sequence>MQAEVLPILMLHLAYGTFSQPTSLIETEVSVPRPAKPGNMLIYVPEKVIRLKRQCCFETVCEEVPLGMDYHSTFKCYEKSVCGKKCDKNRGATGWYSDYNQVPQLIRRDFIDKFITHSQCVSYKFDCSVCPDPSRYRINIFDLSKDCVNCYYQGRV</sequence>
<keyword evidence="1" id="KW-0732">Signal</keyword>
<organism evidence="2 3">
    <name type="scientific">Acanthoscelides obtectus</name>
    <name type="common">Bean weevil</name>
    <name type="synonym">Bruchus obtectus</name>
    <dbReference type="NCBI Taxonomy" id="200917"/>
    <lineage>
        <taxon>Eukaryota</taxon>
        <taxon>Metazoa</taxon>
        <taxon>Ecdysozoa</taxon>
        <taxon>Arthropoda</taxon>
        <taxon>Hexapoda</taxon>
        <taxon>Insecta</taxon>
        <taxon>Pterygota</taxon>
        <taxon>Neoptera</taxon>
        <taxon>Endopterygota</taxon>
        <taxon>Coleoptera</taxon>
        <taxon>Polyphaga</taxon>
        <taxon>Cucujiformia</taxon>
        <taxon>Chrysomeloidea</taxon>
        <taxon>Chrysomelidae</taxon>
        <taxon>Bruchinae</taxon>
        <taxon>Bruchini</taxon>
        <taxon>Acanthoscelides</taxon>
    </lineage>
</organism>
<evidence type="ECO:0000256" key="1">
    <source>
        <dbReference type="SAM" id="SignalP"/>
    </source>
</evidence>
<protein>
    <submittedName>
        <fullName evidence="2">Uncharacterized protein</fullName>
    </submittedName>
</protein>
<evidence type="ECO:0000313" key="3">
    <source>
        <dbReference type="Proteomes" id="UP001152888"/>
    </source>
</evidence>
<gene>
    <name evidence="2" type="ORF">ACAOBT_LOCUS30166</name>
</gene>
<comment type="caution">
    <text evidence="2">The sequence shown here is derived from an EMBL/GenBank/DDBJ whole genome shotgun (WGS) entry which is preliminary data.</text>
</comment>
<keyword evidence="3" id="KW-1185">Reference proteome</keyword>